<name>A0A8S5MFE6_9CAUD</name>
<dbReference type="EMBL" id="BK014892">
    <property type="protein sequence ID" value="DAD80974.1"/>
    <property type="molecule type" value="Genomic_DNA"/>
</dbReference>
<sequence length="95" mass="10377">MQDYHEYFRYLFAFAVGAMAQCLMYLNSLDKAKPFLWWEFFGAVALSGFVGFLICMAAHSHGLPDEAAGALAGLGGMMGKDGVSILKSFLERGGR</sequence>
<reference evidence="2" key="1">
    <citation type="journal article" date="2021" name="Proc. Natl. Acad. Sci. U.S.A.">
        <title>A Catalog of Tens of Thousands of Viruses from Human Metagenomes Reveals Hidden Associations with Chronic Diseases.</title>
        <authorList>
            <person name="Tisza M.J."/>
            <person name="Buck C.B."/>
        </authorList>
    </citation>
    <scope>NUCLEOTIDE SEQUENCE</scope>
    <source>
        <strain evidence="2">Ct9P15</strain>
    </source>
</reference>
<dbReference type="InterPro" id="IPR032126">
    <property type="entry name" value="LydA_holin"/>
</dbReference>
<organism evidence="2">
    <name type="scientific">Podoviridae sp. ct9P15</name>
    <dbReference type="NCBI Taxonomy" id="2826543"/>
    <lineage>
        <taxon>Viruses</taxon>
        <taxon>Duplodnaviria</taxon>
        <taxon>Heunggongvirae</taxon>
        <taxon>Uroviricota</taxon>
        <taxon>Caudoviricetes</taxon>
    </lineage>
</organism>
<proteinExistence type="predicted"/>
<keyword evidence="1" id="KW-0472">Membrane</keyword>
<feature type="transmembrane region" description="Helical" evidence="1">
    <location>
        <begin position="35"/>
        <end position="55"/>
    </location>
</feature>
<accession>A0A8S5MFE6</accession>
<evidence type="ECO:0000256" key="1">
    <source>
        <dbReference type="SAM" id="Phobius"/>
    </source>
</evidence>
<keyword evidence="1" id="KW-0812">Transmembrane</keyword>
<protein>
    <submittedName>
        <fullName evidence="2">Holin</fullName>
    </submittedName>
</protein>
<dbReference type="Pfam" id="PF16083">
    <property type="entry name" value="Phage_holin_3_3"/>
    <property type="match status" value="1"/>
</dbReference>
<evidence type="ECO:0000313" key="2">
    <source>
        <dbReference type="EMBL" id="DAD80974.1"/>
    </source>
</evidence>
<keyword evidence="1" id="KW-1133">Transmembrane helix</keyword>
<feature type="transmembrane region" description="Helical" evidence="1">
    <location>
        <begin position="7"/>
        <end position="29"/>
    </location>
</feature>